<dbReference type="Gene3D" id="3.30.450.20">
    <property type="entry name" value="PAS domain"/>
    <property type="match status" value="1"/>
</dbReference>
<dbReference type="Proteomes" id="UP000238375">
    <property type="component" value="Unassembled WGS sequence"/>
</dbReference>
<protein>
    <recommendedName>
        <fullName evidence="3">PAS domain-containing protein</fullName>
    </recommendedName>
</protein>
<organism evidence="1 2">
    <name type="scientific">Spirosoma oryzae</name>
    <dbReference type="NCBI Taxonomy" id="1469603"/>
    <lineage>
        <taxon>Bacteria</taxon>
        <taxon>Pseudomonadati</taxon>
        <taxon>Bacteroidota</taxon>
        <taxon>Cytophagia</taxon>
        <taxon>Cytophagales</taxon>
        <taxon>Cytophagaceae</taxon>
        <taxon>Spirosoma</taxon>
    </lineage>
</organism>
<accession>A0A2T0RXJ0</accession>
<evidence type="ECO:0000313" key="1">
    <source>
        <dbReference type="EMBL" id="PRY25891.1"/>
    </source>
</evidence>
<name>A0A2T0RXJ0_9BACT</name>
<dbReference type="EMBL" id="PVTE01000036">
    <property type="protein sequence ID" value="PRY25891.1"/>
    <property type="molecule type" value="Genomic_DNA"/>
</dbReference>
<sequence>MPDNVQNDFFSPDWLRSEPVRILIDAASTGVALLQAVRNAMGQIVDFHYQLINPMQQAIINFPLEDLTSLPLTTLYPDGARLRMLTLLIRVVHSGQPSVCVEAAGLDGDVRLYDQFCLKSGDGVLMLVQDVTYRPLSAYEHQQQANLLEAIQRHDSTDAVRELLIALIRGQTQQHYKSGASNQTGIITEVDRRHTSDLDK</sequence>
<dbReference type="AlphaFoldDB" id="A0A2T0RXJ0"/>
<proteinExistence type="predicted"/>
<comment type="caution">
    <text evidence="1">The sequence shown here is derived from an EMBL/GenBank/DDBJ whole genome shotgun (WGS) entry which is preliminary data.</text>
</comment>
<evidence type="ECO:0008006" key="3">
    <source>
        <dbReference type="Google" id="ProtNLM"/>
    </source>
</evidence>
<gene>
    <name evidence="1" type="ORF">CLV58_13626</name>
</gene>
<evidence type="ECO:0000313" key="2">
    <source>
        <dbReference type="Proteomes" id="UP000238375"/>
    </source>
</evidence>
<keyword evidence="2" id="KW-1185">Reference proteome</keyword>
<reference evidence="1 2" key="1">
    <citation type="submission" date="2018-03" db="EMBL/GenBank/DDBJ databases">
        <title>Genomic Encyclopedia of Archaeal and Bacterial Type Strains, Phase II (KMG-II): from individual species to whole genera.</title>
        <authorList>
            <person name="Goeker M."/>
        </authorList>
    </citation>
    <scope>NUCLEOTIDE SEQUENCE [LARGE SCALE GENOMIC DNA]</scope>
    <source>
        <strain evidence="1 2">DSM 28354</strain>
    </source>
</reference>